<dbReference type="FunFam" id="3.30.40.10:FF:000073">
    <property type="entry name" value="myotubularin-related protein 4 isoform X2"/>
    <property type="match status" value="1"/>
</dbReference>
<feature type="region of interest" description="Disordered" evidence="8">
    <location>
        <begin position="848"/>
        <end position="876"/>
    </location>
</feature>
<feature type="compositionally biased region" description="Basic residues" evidence="8">
    <location>
        <begin position="414"/>
        <end position="423"/>
    </location>
</feature>
<dbReference type="Gene3D" id="3.30.40.10">
    <property type="entry name" value="Zinc/RING finger domain, C3HC4 (zinc finger)"/>
    <property type="match status" value="1"/>
</dbReference>
<dbReference type="GO" id="GO:0019899">
    <property type="term" value="F:enzyme binding"/>
    <property type="evidence" value="ECO:0007669"/>
    <property type="project" value="UniProtKB-ARBA"/>
</dbReference>
<dbReference type="Pfam" id="PF01363">
    <property type="entry name" value="FYVE"/>
    <property type="match status" value="1"/>
</dbReference>
<dbReference type="GO" id="GO:0008270">
    <property type="term" value="F:zinc ion binding"/>
    <property type="evidence" value="ECO:0007669"/>
    <property type="project" value="UniProtKB-KW"/>
</dbReference>
<evidence type="ECO:0000259" key="9">
    <source>
        <dbReference type="PROSITE" id="PS50178"/>
    </source>
</evidence>
<protein>
    <recommendedName>
        <fullName evidence="3">Lateral signaling target protein 2 homolog</fullName>
    </recommendedName>
</protein>
<dbReference type="VEuPathDB" id="VectorBase:AFUN021971"/>
<feature type="compositionally biased region" description="Low complexity" evidence="8">
    <location>
        <begin position="768"/>
        <end position="788"/>
    </location>
</feature>
<feature type="compositionally biased region" description="Low complexity" evidence="8">
    <location>
        <begin position="956"/>
        <end position="966"/>
    </location>
</feature>
<dbReference type="GO" id="GO:0046856">
    <property type="term" value="P:phosphatidylinositol dephosphorylation"/>
    <property type="evidence" value="ECO:0007669"/>
    <property type="project" value="UniProtKB-ARBA"/>
</dbReference>
<feature type="region of interest" description="Disordered" evidence="8">
    <location>
        <begin position="947"/>
        <end position="969"/>
    </location>
</feature>
<evidence type="ECO:0000256" key="1">
    <source>
        <dbReference type="ARBA" id="ARBA00003580"/>
    </source>
</evidence>
<feature type="compositionally biased region" description="Low complexity" evidence="8">
    <location>
        <begin position="1028"/>
        <end position="1041"/>
    </location>
</feature>
<feature type="region of interest" description="Disordered" evidence="8">
    <location>
        <begin position="985"/>
        <end position="1061"/>
    </location>
</feature>
<dbReference type="PROSITE" id="PS50178">
    <property type="entry name" value="ZF_FYVE"/>
    <property type="match status" value="1"/>
</dbReference>
<feature type="region of interest" description="Disordered" evidence="8">
    <location>
        <begin position="390"/>
        <end position="483"/>
    </location>
</feature>
<accession>A0A4Y0BVQ3</accession>
<dbReference type="GO" id="GO:0052629">
    <property type="term" value="F:phosphatidylinositol-3,5-bisphosphate 3-phosphatase activity"/>
    <property type="evidence" value="ECO:0007669"/>
    <property type="project" value="UniProtKB-ARBA"/>
</dbReference>
<organism evidence="10">
    <name type="scientific">Anopheles funestus</name>
    <name type="common">African malaria mosquito</name>
    <dbReference type="NCBI Taxonomy" id="62324"/>
    <lineage>
        <taxon>Eukaryota</taxon>
        <taxon>Metazoa</taxon>
        <taxon>Ecdysozoa</taxon>
        <taxon>Arthropoda</taxon>
        <taxon>Hexapoda</taxon>
        <taxon>Insecta</taxon>
        <taxon>Pterygota</taxon>
        <taxon>Neoptera</taxon>
        <taxon>Endopterygota</taxon>
        <taxon>Diptera</taxon>
        <taxon>Nematocera</taxon>
        <taxon>Culicoidea</taxon>
        <taxon>Culicidae</taxon>
        <taxon>Anophelinae</taxon>
        <taxon>Anopheles</taxon>
    </lineage>
</organism>
<feature type="compositionally biased region" description="Acidic residues" evidence="8">
    <location>
        <begin position="628"/>
        <end position="657"/>
    </location>
</feature>
<dbReference type="GO" id="GO:0005829">
    <property type="term" value="C:cytosol"/>
    <property type="evidence" value="ECO:0007669"/>
    <property type="project" value="UniProtKB-ARBA"/>
</dbReference>
<dbReference type="GO" id="GO:0061952">
    <property type="term" value="P:midbody abscission"/>
    <property type="evidence" value="ECO:0007669"/>
    <property type="project" value="UniProtKB-ARBA"/>
</dbReference>
<feature type="region of interest" description="Disordered" evidence="8">
    <location>
        <begin position="683"/>
        <end position="791"/>
    </location>
</feature>
<dbReference type="VEuPathDB" id="VectorBase:AFUN2_002632"/>
<dbReference type="GO" id="GO:0060090">
    <property type="term" value="F:molecular adaptor activity"/>
    <property type="evidence" value="ECO:0007669"/>
    <property type="project" value="UniProtKB-ARBA"/>
</dbReference>
<evidence type="ECO:0000256" key="7">
    <source>
        <dbReference type="PROSITE-ProRule" id="PRU00091"/>
    </source>
</evidence>
<feature type="region of interest" description="Disordered" evidence="8">
    <location>
        <begin position="891"/>
        <end position="935"/>
    </location>
</feature>
<evidence type="ECO:0000256" key="6">
    <source>
        <dbReference type="ARBA" id="ARBA00022833"/>
    </source>
</evidence>
<dbReference type="GO" id="GO:0031901">
    <property type="term" value="C:early endosome membrane"/>
    <property type="evidence" value="ECO:0007669"/>
    <property type="project" value="TreeGrafter"/>
</dbReference>
<feature type="compositionally biased region" description="Polar residues" evidence="8">
    <location>
        <begin position="891"/>
        <end position="904"/>
    </location>
</feature>
<dbReference type="GO" id="GO:0004721">
    <property type="term" value="F:phosphoprotein phosphatase activity"/>
    <property type="evidence" value="ECO:0007669"/>
    <property type="project" value="UniProtKB-ARBA"/>
</dbReference>
<evidence type="ECO:0000256" key="8">
    <source>
        <dbReference type="SAM" id="MobiDB-lite"/>
    </source>
</evidence>
<dbReference type="PANTHER" id="PTHR46465:SF2">
    <property type="entry name" value="LATERAL SIGNALING TARGET PROTEIN 2 HOMOLOG"/>
    <property type="match status" value="1"/>
</dbReference>
<dbReference type="SUPFAM" id="SSF57903">
    <property type="entry name" value="FYVE/PHD zinc finger"/>
    <property type="match status" value="1"/>
</dbReference>
<feature type="compositionally biased region" description="Low complexity" evidence="8">
    <location>
        <begin position="738"/>
        <end position="754"/>
    </location>
</feature>
<evidence type="ECO:0000256" key="2">
    <source>
        <dbReference type="ARBA" id="ARBA00008755"/>
    </source>
</evidence>
<proteinExistence type="inferred from homology"/>
<feature type="compositionally biased region" description="Polar residues" evidence="8">
    <location>
        <begin position="685"/>
        <end position="697"/>
    </location>
</feature>
<evidence type="ECO:0000256" key="3">
    <source>
        <dbReference type="ARBA" id="ARBA00019870"/>
    </source>
</evidence>
<dbReference type="InterPro" id="IPR013083">
    <property type="entry name" value="Znf_RING/FYVE/PHD"/>
</dbReference>
<dbReference type="AlphaFoldDB" id="A0A4Y0BVQ3"/>
<name>A0A4Y0BVQ3_ANOFN</name>
<dbReference type="CDD" id="cd15731">
    <property type="entry name" value="FYVE_LST2"/>
    <property type="match status" value="1"/>
</dbReference>
<feature type="compositionally biased region" description="Basic and acidic residues" evidence="8">
    <location>
        <begin position="1042"/>
        <end position="1060"/>
    </location>
</feature>
<feature type="compositionally biased region" description="Low complexity" evidence="8">
    <location>
        <begin position="1005"/>
        <end position="1018"/>
    </location>
</feature>
<feature type="compositionally biased region" description="Polar residues" evidence="8">
    <location>
        <begin position="545"/>
        <end position="570"/>
    </location>
</feature>
<feature type="compositionally biased region" description="Polar residues" evidence="8">
    <location>
        <begin position="912"/>
        <end position="933"/>
    </location>
</feature>
<evidence type="ECO:0000256" key="5">
    <source>
        <dbReference type="ARBA" id="ARBA00022771"/>
    </source>
</evidence>
<keyword evidence="5 7" id="KW-0863">Zinc-finger</keyword>
<keyword evidence="6" id="KW-0862">Zinc</keyword>
<feature type="domain" description="FYVE-type" evidence="9">
    <location>
        <begin position="1065"/>
        <end position="1125"/>
    </location>
</feature>
<dbReference type="GO" id="GO:0046474">
    <property type="term" value="P:glycerophospholipid biosynthetic process"/>
    <property type="evidence" value="ECO:0007669"/>
    <property type="project" value="UniProtKB-ARBA"/>
</dbReference>
<feature type="region of interest" description="Disordered" evidence="8">
    <location>
        <begin position="545"/>
        <end position="663"/>
    </location>
</feature>
<feature type="region of interest" description="Disordered" evidence="8">
    <location>
        <begin position="309"/>
        <end position="344"/>
    </location>
</feature>
<dbReference type="PANTHER" id="PTHR46465">
    <property type="entry name" value="LATERAL SIGNALING TARGET PROTEIN 2 HOMOLOG"/>
    <property type="match status" value="1"/>
</dbReference>
<feature type="compositionally biased region" description="Basic residues" evidence="8">
    <location>
        <begin position="698"/>
        <end position="708"/>
    </location>
</feature>
<dbReference type="SMART" id="SM00064">
    <property type="entry name" value="FYVE"/>
    <property type="match status" value="1"/>
</dbReference>
<feature type="compositionally biased region" description="Polar residues" evidence="8">
    <location>
        <begin position="390"/>
        <end position="413"/>
    </location>
</feature>
<sequence length="1127" mass="122922">MDSLRKWLNKPKADDKSLLARFYHADRALTAIASELDSFDGRAEPVRCTRLVSRLRQGQDRVLAITNQIMDELLGDDRAQRAFRVKFPEEVLQESLAGQLWFGAECLAAGSSILNREAESAKMRPLAKAVTKSLEIVRNRLREQCLRNNTPNSPTLRLDFNDAATEQLYESLKIFDRLFAEFELVYVSAMVQVKTKQEYEMQELICVLFSETLQRALKIGLLEQEQVDSYDPALMFSIPRLAIIAGLVIFRDGPLNMDQPADNISEIFRPFRKLLIKMRDLLHTLTKHELYQLEKLLCTNEEISASEPLICDEKNGGGGDGGNATSGEGVRDFDAHEPVGESKEHVVIVTTTTITTTNATNAAADGQTDGNVASEGDKSLHIVSQGYEVSTSSDLNGTGSNGNNAECCSTSRAKNQHNQRHLRQRSESRPSSQVAKPAGSRYGGDDNIPEVDEDNNNHIQKDADDDEEEDDEGDNDPNMKDGLVTTDCASGYLIPNTNFGNLLQTNEAPLTDSFIATDDELRLLGTDVASPSTVTQANIESILTSADSSGQQKLVDSDSGHGTASHSTDMSPELDTERTVATGKVEQTNDTAGEPLSTVVAQTNTNKSVRKRSRSGSMHKAPEISESSSEDEEADVDEPDDVDADDDEDEEEGEEIIYPEGLTFVVGGPAKDYTLYDVTKGISARPSSSQTKQPQYSNHRKQSHHRPRASTSTSSTYRKPHQAHQHHHHHHHHHHHSYAAATEATSSVASTTTAGKNATNGSTRHSRMQQQQHQRSSSSSCDTSPTQSECSDVQEVVLAIRAVGRNNFQTTENLLHRLFVCIAGVADQLQTNFAADLRKMLKSVFIMNSSPPEPEEPPDANANEEESKDNHHNPSDLFEFRASEQDVITADQQNHSGGSSQSIYSAEEANPEQDSVFASSGDSSPVRRTTSVEGRNVTVNVSVSVVASSPGGGASSGHSSTGSARTAQERSVSLSEACIVVEGGKATAGTRRHSASGSKSDYGRSRSSPNSPTNSNSNGGCGNHHGSGHTTTTTTTTSSSGRDLHIEQHQSQRRMPEEPPRWIPDCDAPRCMSCASAFTPFRRRHHCRNCGGVFCGVCSNLSKPLPKYGLTKAVRVCRDCYIHEVGV</sequence>
<dbReference type="InterPro" id="IPR011011">
    <property type="entry name" value="Znf_FYVE_PHD"/>
</dbReference>
<feature type="compositionally biased region" description="Basic and acidic residues" evidence="8">
    <location>
        <begin position="329"/>
        <end position="344"/>
    </location>
</feature>
<keyword evidence="4" id="KW-0479">Metal-binding</keyword>
<feature type="compositionally biased region" description="Basic residues" evidence="8">
    <location>
        <begin position="718"/>
        <end position="737"/>
    </location>
</feature>
<dbReference type="EnsemblMetazoa" id="AFUN021971-RA">
    <property type="protein sequence ID" value="AFUN021971-PA"/>
    <property type="gene ID" value="AFUN021971"/>
</dbReference>
<dbReference type="InterPro" id="IPR017455">
    <property type="entry name" value="Znf_FYVE-rel"/>
</dbReference>
<evidence type="ECO:0000313" key="10">
    <source>
        <dbReference type="EnsemblMetazoa" id="AFUN021971-PA"/>
    </source>
</evidence>
<dbReference type="InterPro" id="IPR051118">
    <property type="entry name" value="LST-2"/>
</dbReference>
<comment type="similarity">
    <text evidence="2">Belongs to the lst-2 family.</text>
</comment>
<comment type="function">
    <text evidence="1">Negative regulator of epidermal growth factor receptor (EGFR) signaling.</text>
</comment>
<dbReference type="InterPro" id="IPR000306">
    <property type="entry name" value="Znf_FYVE"/>
</dbReference>
<dbReference type="InterPro" id="IPR043269">
    <property type="entry name" value="FYVE_LST2"/>
</dbReference>
<feature type="compositionally biased region" description="Acidic residues" evidence="8">
    <location>
        <begin position="463"/>
        <end position="475"/>
    </location>
</feature>
<dbReference type="GO" id="GO:0004438">
    <property type="term" value="F:phosphatidylinositol-3-phosphate phosphatase activity"/>
    <property type="evidence" value="ECO:0007669"/>
    <property type="project" value="UniProtKB-ARBA"/>
</dbReference>
<feature type="compositionally biased region" description="Acidic residues" evidence="8">
    <location>
        <begin position="853"/>
        <end position="867"/>
    </location>
</feature>
<reference evidence="10" key="1">
    <citation type="submission" date="2020-05" db="UniProtKB">
        <authorList>
            <consortium name="EnsemblMetazoa"/>
        </authorList>
    </citation>
    <scope>IDENTIFICATION</scope>
    <source>
        <strain evidence="10">FUMOZ</strain>
    </source>
</reference>
<evidence type="ECO:0000256" key="4">
    <source>
        <dbReference type="ARBA" id="ARBA00022723"/>
    </source>
</evidence>